<keyword evidence="2" id="KW-1185">Reference proteome</keyword>
<accession>A0A678ZSM1</accession>
<dbReference type="EMBL" id="MK290738">
    <property type="protein sequence ID" value="AZV02240.1"/>
    <property type="molecule type" value="Genomic_DNA"/>
</dbReference>
<name>A0A678ZSM1_9CAUD</name>
<protein>
    <submittedName>
        <fullName evidence="1">Uncharacterized protein</fullName>
    </submittedName>
</protein>
<reference evidence="1 2" key="1">
    <citation type="submission" date="2018-12" db="EMBL/GenBank/DDBJ databases">
        <authorList>
            <person name="Shneider M.M."/>
            <person name="Kabilov M.R."/>
            <person name="Miroshnikov K.A."/>
        </authorList>
    </citation>
    <scope>NUCLEOTIDE SEQUENCE [LARGE SCALE GENOMIC DNA]</scope>
</reference>
<organism evidence="1 2">
    <name type="scientific">Pectobacterium phage Arno18</name>
    <dbReference type="NCBI Taxonomy" id="2500578"/>
    <lineage>
        <taxon>Viruses</taxon>
        <taxon>Duplodnaviria</taxon>
        <taxon>Heunggongvirae</taxon>
        <taxon>Uroviricota</taxon>
        <taxon>Caudoviricetes</taxon>
        <taxon>Andersonviridae</taxon>
        <taxon>Andersonviridae incertae sedis</taxon>
        <taxon>Arnovirus</taxon>
        <taxon>Arnovirus arno18</taxon>
    </lineage>
</organism>
<gene>
    <name evidence="1" type="ORF">Arno18_54</name>
</gene>
<proteinExistence type="predicted"/>
<evidence type="ECO:0000313" key="2">
    <source>
        <dbReference type="Proteomes" id="UP000434907"/>
    </source>
</evidence>
<dbReference type="Proteomes" id="UP000434907">
    <property type="component" value="Segment"/>
</dbReference>
<sequence length="40" mass="4462">MEARGASSKEDFGGANFKDTDSMHLYFSALVWIRNNGIKP</sequence>
<evidence type="ECO:0000313" key="1">
    <source>
        <dbReference type="EMBL" id="AZV02240.1"/>
    </source>
</evidence>